<dbReference type="AlphaFoldDB" id="A0AAD3S7N4"/>
<organism evidence="1 2">
    <name type="scientific">Nepenthes gracilis</name>
    <name type="common">Slender pitcher plant</name>
    <dbReference type="NCBI Taxonomy" id="150966"/>
    <lineage>
        <taxon>Eukaryota</taxon>
        <taxon>Viridiplantae</taxon>
        <taxon>Streptophyta</taxon>
        <taxon>Embryophyta</taxon>
        <taxon>Tracheophyta</taxon>
        <taxon>Spermatophyta</taxon>
        <taxon>Magnoliopsida</taxon>
        <taxon>eudicotyledons</taxon>
        <taxon>Gunneridae</taxon>
        <taxon>Pentapetalae</taxon>
        <taxon>Caryophyllales</taxon>
        <taxon>Nepenthaceae</taxon>
        <taxon>Nepenthes</taxon>
    </lineage>
</organism>
<name>A0AAD3S7N4_NEPGR</name>
<reference evidence="1" key="1">
    <citation type="submission" date="2023-05" db="EMBL/GenBank/DDBJ databases">
        <title>Nepenthes gracilis genome sequencing.</title>
        <authorList>
            <person name="Fukushima K."/>
        </authorList>
    </citation>
    <scope>NUCLEOTIDE SEQUENCE</scope>
    <source>
        <strain evidence="1">SING2019-196</strain>
    </source>
</reference>
<keyword evidence="2" id="KW-1185">Reference proteome</keyword>
<comment type="caution">
    <text evidence="1">The sequence shown here is derived from an EMBL/GenBank/DDBJ whole genome shotgun (WGS) entry which is preliminary data.</text>
</comment>
<dbReference type="Proteomes" id="UP001279734">
    <property type="component" value="Unassembled WGS sequence"/>
</dbReference>
<sequence length="139" mass="15309">MATSCTGSCISTGACTSLDWIEMLCRRDCIGGAARLLSSDCYGLELLDLLEWLFTPCWKQQRCCLCWNLSVMKMANMVLLLKVLKIFPVEDASGCLAWFLGFCCDGCFSSAASLQGRSSMSAFDEWLVFAEVGVPYACF</sequence>
<evidence type="ECO:0000313" key="1">
    <source>
        <dbReference type="EMBL" id="GMH06025.1"/>
    </source>
</evidence>
<protein>
    <submittedName>
        <fullName evidence="1">Uncharacterized protein</fullName>
    </submittedName>
</protein>
<proteinExistence type="predicted"/>
<dbReference type="EMBL" id="BSYO01000006">
    <property type="protein sequence ID" value="GMH06025.1"/>
    <property type="molecule type" value="Genomic_DNA"/>
</dbReference>
<gene>
    <name evidence="1" type="ORF">Nepgr_007865</name>
</gene>
<accession>A0AAD3S7N4</accession>
<evidence type="ECO:0000313" key="2">
    <source>
        <dbReference type="Proteomes" id="UP001279734"/>
    </source>
</evidence>